<sequence>MRAAANAFTVGIEQNDLDAGNPVMLQRLADLQPQPLDQIAGGELPDIAAGIGIPELQRQPPGLLQIRPIVWTAERFFQHRRTLLQRLRRFEQGRNLDVFLDAEQPSEPERGE</sequence>
<organism evidence="1">
    <name type="scientific">mine drainage metagenome</name>
    <dbReference type="NCBI Taxonomy" id="410659"/>
    <lineage>
        <taxon>unclassified sequences</taxon>
        <taxon>metagenomes</taxon>
        <taxon>ecological metagenomes</taxon>
    </lineage>
</organism>
<protein>
    <submittedName>
        <fullName evidence="1">Uncharacterized protein</fullName>
    </submittedName>
</protein>
<accession>A0A1J5PAE5</accession>
<evidence type="ECO:0000313" key="1">
    <source>
        <dbReference type="EMBL" id="OIQ64783.1"/>
    </source>
</evidence>
<gene>
    <name evidence="1" type="ORF">GALL_536650</name>
</gene>
<comment type="caution">
    <text evidence="1">The sequence shown here is derived from an EMBL/GenBank/DDBJ whole genome shotgun (WGS) entry which is preliminary data.</text>
</comment>
<reference evidence="1" key="1">
    <citation type="submission" date="2016-10" db="EMBL/GenBank/DDBJ databases">
        <title>Sequence of Gallionella enrichment culture.</title>
        <authorList>
            <person name="Poehlein A."/>
            <person name="Muehling M."/>
            <person name="Daniel R."/>
        </authorList>
    </citation>
    <scope>NUCLEOTIDE SEQUENCE</scope>
</reference>
<dbReference type="AlphaFoldDB" id="A0A1J5PAE5"/>
<proteinExistence type="predicted"/>
<dbReference type="EMBL" id="MLJW01007841">
    <property type="protein sequence ID" value="OIQ64783.1"/>
    <property type="molecule type" value="Genomic_DNA"/>
</dbReference>
<name>A0A1J5PAE5_9ZZZZ</name>